<evidence type="ECO:0008006" key="2">
    <source>
        <dbReference type="Google" id="ProtNLM"/>
    </source>
</evidence>
<dbReference type="EMBL" id="LAZR01045698">
    <property type="protein sequence ID" value="KKK98253.1"/>
    <property type="molecule type" value="Genomic_DNA"/>
</dbReference>
<name>A0A0F8ZWK2_9ZZZZ</name>
<accession>A0A0F8ZWK2</accession>
<dbReference type="AlphaFoldDB" id="A0A0F8ZWK2"/>
<organism evidence="1">
    <name type="scientific">marine sediment metagenome</name>
    <dbReference type="NCBI Taxonomy" id="412755"/>
    <lineage>
        <taxon>unclassified sequences</taxon>
        <taxon>metagenomes</taxon>
        <taxon>ecological metagenomes</taxon>
    </lineage>
</organism>
<dbReference type="Gene3D" id="3.30.420.590">
    <property type="match status" value="1"/>
</dbReference>
<sequence>MNLAKALFLALFLAACGSTAATEESAFIGPIPMQTEVLETEIERTATVGAASTPTPKPTPEPGAQRTNWLLLGRDWRAHREGTGRGHQTDVMILASVLESDPIEITLIQYPRNYYSPVSERWLFSVWKDEGYQGLHDYWQRAFGVSLQGVFLISMDGFVRIVDDMGGDGEETLAFLRDNHSLWGLGGYDQEERVFQVLRDLWNTGQTFFLENPIVAVNSVLSKWGGLYESDLSNVKQLVWVFDLGWRVRSSDYDLRFVQLEEPYIMRGDTPIVQNEQPMRGMVANTDLIEWHTCVLDWSCDNE</sequence>
<dbReference type="PROSITE" id="PS51257">
    <property type="entry name" value="PROKAR_LIPOPROTEIN"/>
    <property type="match status" value="1"/>
</dbReference>
<gene>
    <name evidence="1" type="ORF">LCGC14_2644590</name>
</gene>
<evidence type="ECO:0000313" key="1">
    <source>
        <dbReference type="EMBL" id="KKK98253.1"/>
    </source>
</evidence>
<protein>
    <recommendedName>
        <fullName evidence="2">Cell envelope-related transcriptional attenuator domain-containing protein</fullName>
    </recommendedName>
</protein>
<comment type="caution">
    <text evidence="1">The sequence shown here is derived from an EMBL/GenBank/DDBJ whole genome shotgun (WGS) entry which is preliminary data.</text>
</comment>
<proteinExistence type="predicted"/>
<reference evidence="1" key="1">
    <citation type="journal article" date="2015" name="Nature">
        <title>Complex archaea that bridge the gap between prokaryotes and eukaryotes.</title>
        <authorList>
            <person name="Spang A."/>
            <person name="Saw J.H."/>
            <person name="Jorgensen S.L."/>
            <person name="Zaremba-Niedzwiedzka K."/>
            <person name="Martijn J."/>
            <person name="Lind A.E."/>
            <person name="van Eijk R."/>
            <person name="Schleper C."/>
            <person name="Guy L."/>
            <person name="Ettema T.J."/>
        </authorList>
    </citation>
    <scope>NUCLEOTIDE SEQUENCE</scope>
</reference>